<dbReference type="EMBL" id="CADEAL010003290">
    <property type="protein sequence ID" value="CAB1444113.1"/>
    <property type="molecule type" value="Genomic_DNA"/>
</dbReference>
<protein>
    <submittedName>
        <fullName evidence="1">Uncharacterized protein</fullName>
    </submittedName>
</protein>
<organism evidence="1 2">
    <name type="scientific">Pleuronectes platessa</name>
    <name type="common">European plaice</name>
    <dbReference type="NCBI Taxonomy" id="8262"/>
    <lineage>
        <taxon>Eukaryota</taxon>
        <taxon>Metazoa</taxon>
        <taxon>Chordata</taxon>
        <taxon>Craniata</taxon>
        <taxon>Vertebrata</taxon>
        <taxon>Euteleostomi</taxon>
        <taxon>Actinopterygii</taxon>
        <taxon>Neopterygii</taxon>
        <taxon>Teleostei</taxon>
        <taxon>Neoteleostei</taxon>
        <taxon>Acanthomorphata</taxon>
        <taxon>Carangaria</taxon>
        <taxon>Pleuronectiformes</taxon>
        <taxon>Pleuronectoidei</taxon>
        <taxon>Pleuronectidae</taxon>
        <taxon>Pleuronectes</taxon>
    </lineage>
</organism>
<dbReference type="Proteomes" id="UP001153269">
    <property type="component" value="Unassembled WGS sequence"/>
</dbReference>
<comment type="caution">
    <text evidence="1">The sequence shown here is derived from an EMBL/GenBank/DDBJ whole genome shotgun (WGS) entry which is preliminary data.</text>
</comment>
<gene>
    <name evidence="1" type="ORF">PLEPLA_LOCUS31829</name>
</gene>
<evidence type="ECO:0000313" key="1">
    <source>
        <dbReference type="EMBL" id="CAB1444113.1"/>
    </source>
</evidence>
<sequence>MQICSFTPQALSQVEWRPVYLTWTCRRNAALPVRGPSAASNSFQLSANECLSAVFTQHVTLLPQKTHHPHPAALPLLGICTAEQQIAGSVTDLRKPVAATPPTGDSVLGCVAAALPGSSRHYAAGANRPSIYHWRGKEAERFSQRFYLRLLCRLYPEPPLSLVILARCLAGNQPSGPLRE</sequence>
<keyword evidence="2" id="KW-1185">Reference proteome</keyword>
<dbReference type="AlphaFoldDB" id="A0A9N7V8U0"/>
<proteinExistence type="predicted"/>
<reference evidence="1" key="1">
    <citation type="submission" date="2020-03" db="EMBL/GenBank/DDBJ databases">
        <authorList>
            <person name="Weist P."/>
        </authorList>
    </citation>
    <scope>NUCLEOTIDE SEQUENCE</scope>
</reference>
<evidence type="ECO:0000313" key="2">
    <source>
        <dbReference type="Proteomes" id="UP001153269"/>
    </source>
</evidence>
<accession>A0A9N7V8U0</accession>
<name>A0A9N7V8U0_PLEPL</name>